<evidence type="ECO:0000313" key="1">
    <source>
        <dbReference type="EMBL" id="MBA0678850.1"/>
    </source>
</evidence>
<name>A0A7J8WVF4_GOSAI</name>
<dbReference type="Proteomes" id="UP000593577">
    <property type="component" value="Unassembled WGS sequence"/>
</dbReference>
<keyword evidence="2" id="KW-1185">Reference proteome</keyword>
<dbReference type="EMBL" id="JABFAA010000003">
    <property type="protein sequence ID" value="MBA0678850.1"/>
    <property type="molecule type" value="Genomic_DNA"/>
</dbReference>
<comment type="caution">
    <text evidence="1">The sequence shown here is derived from an EMBL/GenBank/DDBJ whole genome shotgun (WGS) entry which is preliminary data.</text>
</comment>
<organism evidence="1 2">
    <name type="scientific">Gossypium aridum</name>
    <name type="common">American cotton</name>
    <name type="synonym">Erioxylum aridum</name>
    <dbReference type="NCBI Taxonomy" id="34290"/>
    <lineage>
        <taxon>Eukaryota</taxon>
        <taxon>Viridiplantae</taxon>
        <taxon>Streptophyta</taxon>
        <taxon>Embryophyta</taxon>
        <taxon>Tracheophyta</taxon>
        <taxon>Spermatophyta</taxon>
        <taxon>Magnoliopsida</taxon>
        <taxon>eudicotyledons</taxon>
        <taxon>Gunneridae</taxon>
        <taxon>Pentapetalae</taxon>
        <taxon>rosids</taxon>
        <taxon>malvids</taxon>
        <taxon>Malvales</taxon>
        <taxon>Malvaceae</taxon>
        <taxon>Malvoideae</taxon>
        <taxon>Gossypium</taxon>
    </lineage>
</organism>
<protein>
    <submittedName>
        <fullName evidence="1">Uncharacterized protein</fullName>
    </submittedName>
</protein>
<accession>A0A7J8WVF4</accession>
<dbReference type="AlphaFoldDB" id="A0A7J8WVF4"/>
<evidence type="ECO:0000313" key="2">
    <source>
        <dbReference type="Proteomes" id="UP000593577"/>
    </source>
</evidence>
<sequence length="151" mass="17273">RGPLFHKLNVAGSYEEGCHYARALRHERGSKPVTNAHKTFHGGQLIKWGSFDPLKLAQFMEHMKKPIYLKHWEYQFKMDVFIPEEYVIRRRFEKKEAAVAEERSNMVVKASQRNEVETKSLALLLYGRAGTNGFVASGGINENIVFSCLSA</sequence>
<proteinExistence type="predicted"/>
<reference evidence="1 2" key="1">
    <citation type="journal article" date="2019" name="Genome Biol. Evol.">
        <title>Insights into the evolution of the New World diploid cottons (Gossypium, subgenus Houzingenia) based on genome sequencing.</title>
        <authorList>
            <person name="Grover C.E."/>
            <person name="Arick M.A. 2nd"/>
            <person name="Thrash A."/>
            <person name="Conover J.L."/>
            <person name="Sanders W.S."/>
            <person name="Peterson D.G."/>
            <person name="Frelichowski J.E."/>
            <person name="Scheffler J.A."/>
            <person name="Scheffler B.E."/>
            <person name="Wendel J.F."/>
        </authorList>
    </citation>
    <scope>NUCLEOTIDE SEQUENCE [LARGE SCALE GENOMIC DNA]</scope>
    <source>
        <strain evidence="1">185</strain>
        <tissue evidence="1">Leaf</tissue>
    </source>
</reference>
<feature type="non-terminal residue" evidence="1">
    <location>
        <position position="151"/>
    </location>
</feature>
<gene>
    <name evidence="1" type="ORF">Goari_020169</name>
</gene>